<dbReference type="GO" id="GO:0008253">
    <property type="term" value="F:5'-nucleotidase activity"/>
    <property type="evidence" value="ECO:0007669"/>
    <property type="project" value="UniProtKB-EC"/>
</dbReference>
<dbReference type="EMBL" id="CAHIKZ030000628">
    <property type="protein sequence ID" value="CAE1230046.1"/>
    <property type="molecule type" value="Genomic_DNA"/>
</dbReference>
<dbReference type="SFLD" id="SFLDG01126">
    <property type="entry name" value="C1.2:_Nucleotidase_Like"/>
    <property type="match status" value="1"/>
</dbReference>
<evidence type="ECO:0000313" key="2">
    <source>
        <dbReference type="EMBL" id="CAE1230046.1"/>
    </source>
</evidence>
<dbReference type="GO" id="GO:0009223">
    <property type="term" value="P:pyrimidine deoxyribonucleotide catabolic process"/>
    <property type="evidence" value="ECO:0007669"/>
    <property type="project" value="TreeGrafter"/>
</dbReference>
<feature type="active site" description="Proton donor" evidence="1">
    <location>
        <position position="32"/>
    </location>
</feature>
<dbReference type="SFLD" id="SFLDS00003">
    <property type="entry name" value="Haloacid_Dehalogenase"/>
    <property type="match status" value="1"/>
</dbReference>
<accession>A0A812BIU3</accession>
<dbReference type="OrthoDB" id="10248475at2759"/>
<feature type="active site" description="Nucleophile" evidence="1">
    <location>
        <position position="30"/>
    </location>
</feature>
<dbReference type="Pfam" id="PF06941">
    <property type="entry name" value="NT5C"/>
    <property type="match status" value="1"/>
</dbReference>
<gene>
    <name evidence="2" type="ORF">SPHA_17556</name>
</gene>
<dbReference type="SUPFAM" id="SSF56784">
    <property type="entry name" value="HAD-like"/>
    <property type="match status" value="1"/>
</dbReference>
<sequence length="222" mass="26221">MPRMASVTEPTTKTLTSQAQHQRRLVVLVDMDMVLCDFESYFLEKYREKYPDEPFIPLEERSQFYIREQYATIRQDLSLKCREIYCAEGFFVNIPEIPGAVAAVKEMNQIENVEVFICTSPLIGNYRYCVKEKYEWIEKHMGNDWAGKIILTPDKTLINGHLLIDDRPNIKGMIKKPTWEHVLFTACHNKNIVLSTKKKRLDSWVNEQWKPLIEEFKKKLEI</sequence>
<dbReference type="InterPro" id="IPR010708">
    <property type="entry name" value="5'(3')-deoxyribonucleotidase"/>
</dbReference>
<evidence type="ECO:0000256" key="1">
    <source>
        <dbReference type="PIRSR" id="PIRSR610708-1"/>
    </source>
</evidence>
<dbReference type="InterPro" id="IPR036412">
    <property type="entry name" value="HAD-like_sf"/>
</dbReference>
<organism evidence="2 3">
    <name type="scientific">Acanthosepion pharaonis</name>
    <name type="common">Pharaoh cuttlefish</name>
    <name type="synonym">Sepia pharaonis</name>
    <dbReference type="NCBI Taxonomy" id="158019"/>
    <lineage>
        <taxon>Eukaryota</taxon>
        <taxon>Metazoa</taxon>
        <taxon>Spiralia</taxon>
        <taxon>Lophotrochozoa</taxon>
        <taxon>Mollusca</taxon>
        <taxon>Cephalopoda</taxon>
        <taxon>Coleoidea</taxon>
        <taxon>Decapodiformes</taxon>
        <taxon>Sepiida</taxon>
        <taxon>Sepiina</taxon>
        <taxon>Sepiidae</taxon>
        <taxon>Acanthosepion</taxon>
    </lineage>
</organism>
<comment type="caution">
    <text evidence="2">The sequence shown here is derived from an EMBL/GenBank/DDBJ whole genome shotgun (WGS) entry which is preliminary data.</text>
</comment>
<protein>
    <submittedName>
        <fullName evidence="2">E3.1.3.5</fullName>
        <ecNumber evidence="2">3.1.3.5</ecNumber>
    </submittedName>
</protein>
<reference evidence="2" key="1">
    <citation type="submission" date="2021-01" db="EMBL/GenBank/DDBJ databases">
        <authorList>
            <person name="Li R."/>
            <person name="Bekaert M."/>
        </authorList>
    </citation>
    <scope>NUCLEOTIDE SEQUENCE</scope>
    <source>
        <strain evidence="2">Farmed</strain>
    </source>
</reference>
<dbReference type="PANTHER" id="PTHR16504">
    <property type="entry name" value="5'(3')-DEOXYRIBONUCLEOTIDASE"/>
    <property type="match status" value="1"/>
</dbReference>
<dbReference type="InterPro" id="IPR023214">
    <property type="entry name" value="HAD_sf"/>
</dbReference>
<keyword evidence="2" id="KW-0378">Hydrolase</keyword>
<dbReference type="SFLD" id="SFLDG01145">
    <property type="entry name" value="C1.2.1"/>
    <property type="match status" value="1"/>
</dbReference>
<dbReference type="Proteomes" id="UP000597762">
    <property type="component" value="Unassembled WGS sequence"/>
</dbReference>
<dbReference type="EC" id="3.1.3.5" evidence="2"/>
<dbReference type="Gene3D" id="3.40.50.1000">
    <property type="entry name" value="HAD superfamily/HAD-like"/>
    <property type="match status" value="1"/>
</dbReference>
<dbReference type="Gene3D" id="1.10.40.40">
    <property type="entry name" value="Deoxyribonucleotidase, domain 2"/>
    <property type="match status" value="1"/>
</dbReference>
<dbReference type="AlphaFoldDB" id="A0A812BIU3"/>
<evidence type="ECO:0000313" key="3">
    <source>
        <dbReference type="Proteomes" id="UP000597762"/>
    </source>
</evidence>
<proteinExistence type="predicted"/>
<dbReference type="PANTHER" id="PTHR16504:SF4">
    <property type="entry name" value="5'(3')-DEOXYRIBONUCLEOTIDASE"/>
    <property type="match status" value="1"/>
</dbReference>
<keyword evidence="3" id="KW-1185">Reference proteome</keyword>
<name>A0A812BIU3_ACAPH</name>
<dbReference type="GO" id="GO:0005739">
    <property type="term" value="C:mitochondrion"/>
    <property type="evidence" value="ECO:0007669"/>
    <property type="project" value="TreeGrafter"/>
</dbReference>